<organism evidence="2 3">
    <name type="scientific">Dyadobacter fermentans</name>
    <dbReference type="NCBI Taxonomy" id="94254"/>
    <lineage>
        <taxon>Bacteria</taxon>
        <taxon>Pseudomonadati</taxon>
        <taxon>Bacteroidota</taxon>
        <taxon>Cytophagia</taxon>
        <taxon>Cytophagales</taxon>
        <taxon>Spirosomataceae</taxon>
        <taxon>Dyadobacter</taxon>
    </lineage>
</organism>
<accession>A0ABU1R8X4</accession>
<gene>
    <name evidence="2" type="ORF">J2W84_006897</name>
</gene>
<evidence type="ECO:0000256" key="1">
    <source>
        <dbReference type="SAM" id="Coils"/>
    </source>
</evidence>
<dbReference type="InterPro" id="IPR051839">
    <property type="entry name" value="RD_transcriptional_regulator"/>
</dbReference>
<keyword evidence="1" id="KW-0175">Coiled coil</keyword>
<comment type="caution">
    <text evidence="2">The sequence shown here is derived from an EMBL/GenBank/DDBJ whole genome shotgun (WGS) entry which is preliminary data.</text>
</comment>
<keyword evidence="3" id="KW-1185">Reference proteome</keyword>
<dbReference type="PANTHER" id="PTHR33215">
    <property type="entry name" value="PROTEIN DISTAL ANTENNA"/>
    <property type="match status" value="1"/>
</dbReference>
<dbReference type="SUPFAM" id="SSF46689">
    <property type="entry name" value="Homeodomain-like"/>
    <property type="match status" value="1"/>
</dbReference>
<sequence length="109" mass="12321">MKDQKLVKTRRSYDPEFKQEVIRMLVSGRSARETSEAFGIAENVLYRWRRMATKKTKLKSGESGNDKAAKLAAEVAKLRAENERLKTDREILKKALGLLSQSDSGTSMS</sequence>
<reference evidence="2 3" key="1">
    <citation type="submission" date="2023-07" db="EMBL/GenBank/DDBJ databases">
        <title>Sorghum-associated microbial communities from plants grown in Nebraska, USA.</title>
        <authorList>
            <person name="Schachtman D."/>
        </authorList>
    </citation>
    <scope>NUCLEOTIDE SEQUENCE [LARGE SCALE GENOMIC DNA]</scope>
    <source>
        <strain evidence="2 3">BE57</strain>
    </source>
</reference>
<protein>
    <submittedName>
        <fullName evidence="2">Transposase</fullName>
    </submittedName>
</protein>
<dbReference type="PANTHER" id="PTHR33215:SF13">
    <property type="entry name" value="PROTEIN DISTAL ANTENNA"/>
    <property type="match status" value="1"/>
</dbReference>
<dbReference type="InterPro" id="IPR002514">
    <property type="entry name" value="Transposase_8"/>
</dbReference>
<feature type="coiled-coil region" evidence="1">
    <location>
        <begin position="68"/>
        <end position="95"/>
    </location>
</feature>
<dbReference type="Pfam" id="PF01527">
    <property type="entry name" value="HTH_Tnp_1"/>
    <property type="match status" value="1"/>
</dbReference>
<dbReference type="RefSeq" id="WP_309993749.1">
    <property type="nucleotide sequence ID" value="NZ_JAVDTI010000019.1"/>
</dbReference>
<evidence type="ECO:0000313" key="2">
    <source>
        <dbReference type="EMBL" id="MDR6809818.1"/>
    </source>
</evidence>
<dbReference type="InterPro" id="IPR009057">
    <property type="entry name" value="Homeodomain-like_sf"/>
</dbReference>
<dbReference type="Gene3D" id="1.10.10.60">
    <property type="entry name" value="Homeodomain-like"/>
    <property type="match status" value="1"/>
</dbReference>
<evidence type="ECO:0000313" key="3">
    <source>
        <dbReference type="Proteomes" id="UP001264980"/>
    </source>
</evidence>
<dbReference type="EMBL" id="JAVDTI010000019">
    <property type="protein sequence ID" value="MDR6809818.1"/>
    <property type="molecule type" value="Genomic_DNA"/>
</dbReference>
<name>A0ABU1R8X4_9BACT</name>
<proteinExistence type="predicted"/>
<dbReference type="Proteomes" id="UP001264980">
    <property type="component" value="Unassembled WGS sequence"/>
</dbReference>